<dbReference type="PANTHER" id="PTHR33570">
    <property type="entry name" value="4-CARBOXYMUCONOLACTONE DECARBOXYLASE FAMILY PROTEIN"/>
    <property type="match status" value="1"/>
</dbReference>
<dbReference type="Proteomes" id="UP000199205">
    <property type="component" value="Unassembled WGS sequence"/>
</dbReference>
<feature type="domain" description="Carboxymuconolactone decarboxylase-like" evidence="2">
    <location>
        <begin position="43"/>
        <end position="127"/>
    </location>
</feature>
<evidence type="ECO:0000259" key="2">
    <source>
        <dbReference type="Pfam" id="PF02627"/>
    </source>
</evidence>
<organism evidence="3 4">
    <name type="scientific">Rhizobium lusitanum</name>
    <dbReference type="NCBI Taxonomy" id="293958"/>
    <lineage>
        <taxon>Bacteria</taxon>
        <taxon>Pseudomonadati</taxon>
        <taxon>Pseudomonadota</taxon>
        <taxon>Alphaproteobacteria</taxon>
        <taxon>Hyphomicrobiales</taxon>
        <taxon>Rhizobiaceae</taxon>
        <taxon>Rhizobium/Agrobacterium group</taxon>
        <taxon>Rhizobium</taxon>
    </lineage>
</organism>
<protein>
    <submittedName>
        <fullName evidence="3">4-carboxymuconolactone decarboxylase</fullName>
    </submittedName>
</protein>
<dbReference type="EMBL" id="FMAF01000002">
    <property type="protein sequence ID" value="SCB14516.1"/>
    <property type="molecule type" value="Genomic_DNA"/>
</dbReference>
<evidence type="ECO:0000313" key="4">
    <source>
        <dbReference type="Proteomes" id="UP000199205"/>
    </source>
</evidence>
<dbReference type="InterPro" id="IPR029032">
    <property type="entry name" value="AhpD-like"/>
</dbReference>
<name>A0A1C3UG68_9HYPH</name>
<reference evidence="3 4" key="1">
    <citation type="submission" date="2016-08" db="EMBL/GenBank/DDBJ databases">
        <authorList>
            <person name="Seilhamer J.J."/>
        </authorList>
    </citation>
    <scope>NUCLEOTIDE SEQUENCE [LARGE SCALE GENOMIC DNA]</scope>
    <source>
        <strain evidence="3 4">P1-7</strain>
    </source>
</reference>
<evidence type="ECO:0000313" key="3">
    <source>
        <dbReference type="EMBL" id="SCB14516.1"/>
    </source>
</evidence>
<accession>A0A1C3UG68</accession>
<dbReference type="RefSeq" id="WP_092573156.1">
    <property type="nucleotide sequence ID" value="NZ_FMAF01000002.1"/>
</dbReference>
<feature type="signal peptide" evidence="1">
    <location>
        <begin position="1"/>
        <end position="21"/>
    </location>
</feature>
<dbReference type="OrthoDB" id="7507676at2"/>
<evidence type="ECO:0000256" key="1">
    <source>
        <dbReference type="SAM" id="SignalP"/>
    </source>
</evidence>
<gene>
    <name evidence="3" type="ORF">GA0061101_102345</name>
</gene>
<dbReference type="AlphaFoldDB" id="A0A1C3UG68"/>
<dbReference type="GO" id="GO:0051920">
    <property type="term" value="F:peroxiredoxin activity"/>
    <property type="evidence" value="ECO:0007669"/>
    <property type="project" value="InterPro"/>
</dbReference>
<dbReference type="Gene3D" id="1.20.1290.10">
    <property type="entry name" value="AhpD-like"/>
    <property type="match status" value="1"/>
</dbReference>
<dbReference type="InterPro" id="IPR052512">
    <property type="entry name" value="4CMD/NDH-1_regulator"/>
</dbReference>
<dbReference type="PANTHER" id="PTHR33570:SF9">
    <property type="entry name" value="BLL4600 PROTEIN"/>
    <property type="match status" value="1"/>
</dbReference>
<feature type="chain" id="PRO_5008683090" evidence="1">
    <location>
        <begin position="22"/>
        <end position="261"/>
    </location>
</feature>
<sequence>MNKLTATALSMTLAASTPALAEDDRKGLASAPITMGDVQAVSPALAKYTQDALLGDLWKRPGLSPRDRSVVTVAALIARNQPIEMPYHFNLALDNGVTSAELSEIITHLAFYSGWANAITAVAVAKDVFAARGIGAEQLPEVSPTPLPLNEVADAQRAASVEQNVGPVSQGVVQYTNTLLFKDVWLRPGLAPRDRSLITVTSLISCGQVAQITYHLNRAMDAGLTREQASELLTHLAFYAGWPNVFSAVPIARDVSEKRES</sequence>
<keyword evidence="1" id="KW-0732">Signal</keyword>
<dbReference type="SUPFAM" id="SSF69118">
    <property type="entry name" value="AhpD-like"/>
    <property type="match status" value="1"/>
</dbReference>
<dbReference type="InterPro" id="IPR003779">
    <property type="entry name" value="CMD-like"/>
</dbReference>
<feature type="domain" description="Carboxymuconolactone decarboxylase-like" evidence="2">
    <location>
        <begin position="173"/>
        <end position="254"/>
    </location>
</feature>
<proteinExistence type="predicted"/>
<dbReference type="Pfam" id="PF02627">
    <property type="entry name" value="CMD"/>
    <property type="match status" value="2"/>
</dbReference>